<dbReference type="HAMAP" id="MF_01698">
    <property type="entry name" value="MshD"/>
    <property type="match status" value="1"/>
</dbReference>
<comment type="catalytic activity">
    <reaction evidence="4">
        <text>1D-myo-inositol 2-(L-cysteinylamino)-2-deoxy-alpha-D-glucopyranoside + acetyl-CoA = mycothiol + CoA + H(+)</text>
        <dbReference type="Rhea" id="RHEA:26172"/>
        <dbReference type="ChEBI" id="CHEBI:15378"/>
        <dbReference type="ChEBI" id="CHEBI:16768"/>
        <dbReference type="ChEBI" id="CHEBI:57287"/>
        <dbReference type="ChEBI" id="CHEBI:57288"/>
        <dbReference type="ChEBI" id="CHEBI:58887"/>
        <dbReference type="EC" id="2.3.1.189"/>
    </reaction>
</comment>
<comment type="similarity">
    <text evidence="4">Belongs to the acetyltransferase family. MshD subfamily.</text>
</comment>
<gene>
    <name evidence="4" type="primary">mshD</name>
    <name evidence="6" type="ORF">CVAR292_02454</name>
</gene>
<keyword evidence="1 4" id="KW-0808">Transferase</keyword>
<evidence type="ECO:0000313" key="7">
    <source>
        <dbReference type="Proteomes" id="UP000182498"/>
    </source>
</evidence>
<comment type="subunit">
    <text evidence="4">Monomer.</text>
</comment>
<dbReference type="GO" id="GO:0008999">
    <property type="term" value="F:protein-N-terminal-alanine acetyltransferase activity"/>
    <property type="evidence" value="ECO:0007669"/>
    <property type="project" value="TreeGrafter"/>
</dbReference>
<feature type="domain" description="N-acetyltransferase" evidence="5">
    <location>
        <begin position="189"/>
        <end position="330"/>
    </location>
</feature>
<evidence type="ECO:0000256" key="4">
    <source>
        <dbReference type="HAMAP-Rule" id="MF_01698"/>
    </source>
</evidence>
<dbReference type="InterPro" id="IPR000182">
    <property type="entry name" value="GNAT_dom"/>
</dbReference>
<dbReference type="GO" id="GO:0035447">
    <property type="term" value="F:mycothiol synthase activity"/>
    <property type="evidence" value="ECO:0007669"/>
    <property type="project" value="UniProtKB-UniRule"/>
</dbReference>
<dbReference type="EC" id="2.3.1.189" evidence="4"/>
<feature type="binding site" evidence="4">
    <location>
        <position position="209"/>
    </location>
    <ligand>
        <name>1D-myo-inositol 2-(L-cysteinylamino)-2-deoxy-alpha-D-glucopyranoside</name>
        <dbReference type="ChEBI" id="CHEBI:58887"/>
    </ligand>
</feature>
<dbReference type="InterPro" id="IPR017813">
    <property type="entry name" value="Mycothiol_AcTrfase"/>
</dbReference>
<evidence type="ECO:0000256" key="2">
    <source>
        <dbReference type="ARBA" id="ARBA00022737"/>
    </source>
</evidence>
<dbReference type="OrthoDB" id="3208058at2"/>
<reference evidence="7" key="1">
    <citation type="submission" date="2015-11" db="EMBL/GenBank/DDBJ databases">
        <authorList>
            <person name="Dugat-Bony E."/>
        </authorList>
    </citation>
    <scope>NUCLEOTIDE SEQUENCE [LARGE SCALE GENOMIC DNA]</scope>
    <source>
        <strain evidence="7">Mu292</strain>
    </source>
</reference>
<feature type="binding site" evidence="4">
    <location>
        <position position="40"/>
    </location>
    <ligand>
        <name>1D-myo-inositol 2-(L-cysteinylamino)-2-deoxy-alpha-D-glucopyranoside</name>
        <dbReference type="ChEBI" id="CHEBI:58887"/>
    </ligand>
</feature>
<evidence type="ECO:0000259" key="5">
    <source>
        <dbReference type="PROSITE" id="PS51186"/>
    </source>
</evidence>
<accession>A0A0X2NQW5</accession>
<dbReference type="InterPro" id="IPR016181">
    <property type="entry name" value="Acyl_CoA_acyltransferase"/>
</dbReference>
<feature type="binding site" evidence="4">
    <location>
        <position position="262"/>
    </location>
    <ligand>
        <name>1D-myo-inositol 2-(L-cysteinylamino)-2-deoxy-alpha-D-glucopyranoside</name>
        <dbReference type="ChEBI" id="CHEBI:58887"/>
    </ligand>
</feature>
<keyword evidence="7" id="KW-1185">Reference proteome</keyword>
<feature type="binding site" evidence="4">
    <location>
        <position position="300"/>
    </location>
    <ligand>
        <name>1D-myo-inositol 2-(L-cysteinylamino)-2-deoxy-alpha-D-glucopyranoside</name>
        <dbReference type="ChEBI" id="CHEBI:58887"/>
    </ligand>
</feature>
<comment type="function">
    <text evidence="4">Catalyzes the transfer of acetyl from acetyl-CoA to desacetylmycothiol (Cys-GlcN-Ins) to form mycothiol.</text>
</comment>
<dbReference type="PROSITE" id="PS51186">
    <property type="entry name" value="GNAT"/>
    <property type="match status" value="1"/>
</dbReference>
<keyword evidence="2 4" id="KW-0677">Repeat</keyword>
<comment type="caution">
    <text evidence="4">Lacks conserved residue(s) required for the propagation of feature annotation.</text>
</comment>
<dbReference type="Proteomes" id="UP000182498">
    <property type="component" value="Unassembled WGS sequence"/>
</dbReference>
<dbReference type="SUPFAM" id="SSF55729">
    <property type="entry name" value="Acyl-CoA N-acyltransferases (Nat)"/>
    <property type="match status" value="1"/>
</dbReference>
<feature type="binding site" evidence="4">
    <location>
        <begin position="87"/>
        <end position="89"/>
    </location>
    <ligand>
        <name>acetyl-CoA</name>
        <dbReference type="ChEBI" id="CHEBI:57288"/>
        <label>1</label>
    </ligand>
</feature>
<dbReference type="Pfam" id="PF00583">
    <property type="entry name" value="Acetyltransf_1"/>
    <property type="match status" value="1"/>
</dbReference>
<feature type="binding site" evidence="4">
    <location>
        <position position="253"/>
    </location>
    <ligand>
        <name>1D-myo-inositol 2-(L-cysteinylamino)-2-deoxy-alpha-D-glucopyranoside</name>
        <dbReference type="ChEBI" id="CHEBI:58887"/>
    </ligand>
</feature>
<dbReference type="GO" id="GO:0010125">
    <property type="term" value="P:mycothiol biosynthetic process"/>
    <property type="evidence" value="ECO:0007669"/>
    <property type="project" value="UniProtKB-UniRule"/>
</dbReference>
<evidence type="ECO:0000313" key="6">
    <source>
        <dbReference type="EMBL" id="CUU67101.1"/>
    </source>
</evidence>
<evidence type="ECO:0000256" key="3">
    <source>
        <dbReference type="ARBA" id="ARBA00023315"/>
    </source>
</evidence>
<dbReference type="PIRSF" id="PIRSF021524">
    <property type="entry name" value="MSH_acetyltransferase"/>
    <property type="match status" value="1"/>
</dbReference>
<dbReference type="PANTHER" id="PTHR43617">
    <property type="entry name" value="L-AMINO ACID N-ACETYLTRANSFERASE"/>
    <property type="match status" value="1"/>
</dbReference>
<dbReference type="EMBL" id="FAUH01000018">
    <property type="protein sequence ID" value="CUU67101.1"/>
    <property type="molecule type" value="Genomic_DNA"/>
</dbReference>
<evidence type="ECO:0000256" key="1">
    <source>
        <dbReference type="ARBA" id="ARBA00022679"/>
    </source>
</evidence>
<proteinExistence type="inferred from homology"/>
<name>A0A0X2NQW5_9CORY</name>
<feature type="binding site" evidence="4">
    <location>
        <begin position="266"/>
        <end position="268"/>
    </location>
    <ligand>
        <name>acetyl-CoA</name>
        <dbReference type="ChEBI" id="CHEBI:57288"/>
        <label>2</label>
    </ligand>
</feature>
<dbReference type="RefSeq" id="WP_073884619.1">
    <property type="nucleotide sequence ID" value="NZ_FAUH01000018.1"/>
</dbReference>
<keyword evidence="3 4" id="KW-0012">Acyltransferase</keyword>
<dbReference type="PANTHER" id="PTHR43617:SF31">
    <property type="entry name" value="MYCOTHIOL ACETYLTRANSFERASE"/>
    <property type="match status" value="1"/>
</dbReference>
<organism evidence="6 7">
    <name type="scientific">Corynebacterium variabile</name>
    <dbReference type="NCBI Taxonomy" id="1727"/>
    <lineage>
        <taxon>Bacteria</taxon>
        <taxon>Bacillati</taxon>
        <taxon>Actinomycetota</taxon>
        <taxon>Actinomycetes</taxon>
        <taxon>Mycobacteriales</taxon>
        <taxon>Corynebacteriaceae</taxon>
        <taxon>Corynebacterium</taxon>
    </lineage>
</organism>
<dbReference type="NCBIfam" id="TIGR03448">
    <property type="entry name" value="mycothiol_MshD"/>
    <property type="match status" value="1"/>
</dbReference>
<dbReference type="InterPro" id="IPR050276">
    <property type="entry name" value="MshD_Acetyltransferase"/>
</dbReference>
<dbReference type="AlphaFoldDB" id="A0A0X2NQW5"/>
<sequence>MDSYRWIEDGPAGQQKIWRDGLAELLDAVSAADGVPALSEGFVRALEEGTGHRHLLAFDGTGGTERPIGVLAVDVPDVSDAGGTAEIAVHPDFRRRGTAAGLLREAGRGLDPEAQFSIWAHGNLDAARGLAAGRGARTVRELLKMTVYCGPDDPARASLVEGAAAAPTIVSDAGLELLDYPAACEEFGADLVDAEWLRVNNEAFAWHPEQGGWDIDRLRRARETDWFDPHGVLMLWSRDDNQGPQCAGVHWTKFPAGDTHGEVYVICLANAVRGRGLGGPFTLAGIGYLIDAGAQAVDLYVEGDNTPAVATYRRLGFEIVHRDVVYRGMV</sequence>
<dbReference type="Gene3D" id="3.40.630.30">
    <property type="match status" value="1"/>
</dbReference>
<protein>
    <recommendedName>
        <fullName evidence="4">Mycothiol acetyltransferase</fullName>
        <shortName evidence="4">MSH acetyltransferase</shortName>
        <ecNumber evidence="4">2.3.1.189</ecNumber>
    </recommendedName>
    <alternativeName>
        <fullName evidence="4">Mycothiol synthase</fullName>
    </alternativeName>
</protein>